<sequence>MTTNTGIPEIIQQIGTHLDLPHLFTAIRVCRSWNHALIHCLWASIDDSLYSWGRTLDTFLEGRRMDPNDNSGSDWLRKVFLKYGHLIQHLHVRRREILDAVSVTRTCVELKSFRVGKVEPVGLQLLEHEWMYNLSAEEQVKMTEVRGRMPWRVLLIA</sequence>
<evidence type="ECO:0000313" key="2">
    <source>
        <dbReference type="EMBL" id="OAQ35794.1"/>
    </source>
</evidence>
<dbReference type="EMBL" id="KV442013">
    <property type="protein sequence ID" value="OAQ35794.1"/>
    <property type="molecule type" value="Genomic_DNA"/>
</dbReference>
<name>A0A197KHG4_9FUNG</name>
<dbReference type="Proteomes" id="UP000078512">
    <property type="component" value="Unassembled WGS sequence"/>
</dbReference>
<dbReference type="InterPro" id="IPR036047">
    <property type="entry name" value="F-box-like_dom_sf"/>
</dbReference>
<reference evidence="2 3" key="1">
    <citation type="submission" date="2016-05" db="EMBL/GenBank/DDBJ databases">
        <title>Genome sequencing reveals origins of a unique bacterial endosymbiosis in the earliest lineages of terrestrial Fungi.</title>
        <authorList>
            <consortium name="DOE Joint Genome Institute"/>
            <person name="Uehling J."/>
            <person name="Gryganskyi A."/>
            <person name="Hameed K."/>
            <person name="Tschaplinski T."/>
            <person name="Misztal P."/>
            <person name="Wu S."/>
            <person name="Desiro A."/>
            <person name="Vande Pol N."/>
            <person name="Du Z.-Y."/>
            <person name="Zienkiewicz A."/>
            <person name="Zienkiewicz K."/>
            <person name="Morin E."/>
            <person name="Tisserant E."/>
            <person name="Splivallo R."/>
            <person name="Hainaut M."/>
            <person name="Henrissat B."/>
            <person name="Ohm R."/>
            <person name="Kuo A."/>
            <person name="Yan J."/>
            <person name="Lipzen A."/>
            <person name="Nolan M."/>
            <person name="Labutti K."/>
            <person name="Barry K."/>
            <person name="Goldstein A."/>
            <person name="Labbe J."/>
            <person name="Schadt C."/>
            <person name="Tuskan G."/>
            <person name="Grigoriev I."/>
            <person name="Martin F."/>
            <person name="Vilgalys R."/>
            <person name="Bonito G."/>
        </authorList>
    </citation>
    <scope>NUCLEOTIDE SEQUENCE [LARGE SCALE GENOMIC DNA]</scope>
    <source>
        <strain evidence="2 3">AG-77</strain>
    </source>
</reference>
<dbReference type="OrthoDB" id="2367475at2759"/>
<organism evidence="2 3">
    <name type="scientific">Linnemannia elongata AG-77</name>
    <dbReference type="NCBI Taxonomy" id="1314771"/>
    <lineage>
        <taxon>Eukaryota</taxon>
        <taxon>Fungi</taxon>
        <taxon>Fungi incertae sedis</taxon>
        <taxon>Mucoromycota</taxon>
        <taxon>Mortierellomycotina</taxon>
        <taxon>Mortierellomycetes</taxon>
        <taxon>Mortierellales</taxon>
        <taxon>Mortierellaceae</taxon>
        <taxon>Linnemannia</taxon>
    </lineage>
</organism>
<dbReference type="SUPFAM" id="SSF81383">
    <property type="entry name" value="F-box domain"/>
    <property type="match status" value="1"/>
</dbReference>
<dbReference type="Gene3D" id="1.20.1280.50">
    <property type="match status" value="1"/>
</dbReference>
<evidence type="ECO:0000259" key="1">
    <source>
        <dbReference type="Pfam" id="PF12937"/>
    </source>
</evidence>
<proteinExistence type="predicted"/>
<gene>
    <name evidence="2" type="ORF">K457DRAFT_27449</name>
</gene>
<dbReference type="InterPro" id="IPR001810">
    <property type="entry name" value="F-box_dom"/>
</dbReference>
<protein>
    <recommendedName>
        <fullName evidence="1">F-box domain-containing protein</fullName>
    </recommendedName>
</protein>
<feature type="domain" description="F-box" evidence="1">
    <location>
        <begin position="8"/>
        <end position="46"/>
    </location>
</feature>
<dbReference type="Pfam" id="PF12937">
    <property type="entry name" value="F-box-like"/>
    <property type="match status" value="1"/>
</dbReference>
<evidence type="ECO:0000313" key="3">
    <source>
        <dbReference type="Proteomes" id="UP000078512"/>
    </source>
</evidence>
<keyword evidence="3" id="KW-1185">Reference proteome</keyword>
<dbReference type="AlphaFoldDB" id="A0A197KHG4"/>
<accession>A0A197KHG4</accession>